<accession>A0A839VBL2</accession>
<dbReference type="EMBL" id="JACHXP010000008">
    <property type="protein sequence ID" value="MBB3190789.1"/>
    <property type="molecule type" value="Genomic_DNA"/>
</dbReference>
<name>A0A839VBL2_9GAMM</name>
<gene>
    <name evidence="2" type="ORF">FHR94_002023</name>
</gene>
<evidence type="ECO:0000313" key="3">
    <source>
        <dbReference type="Proteomes" id="UP000547614"/>
    </source>
</evidence>
<feature type="signal peptide" evidence="1">
    <location>
        <begin position="1"/>
        <end position="28"/>
    </location>
</feature>
<reference evidence="2 3" key="1">
    <citation type="submission" date="2020-08" db="EMBL/GenBank/DDBJ databases">
        <title>Genomic Encyclopedia of Type Strains, Phase III (KMG-III): the genomes of soil and plant-associated and newly described type strains.</title>
        <authorList>
            <person name="Whitman W."/>
        </authorList>
    </citation>
    <scope>NUCLEOTIDE SEQUENCE [LARGE SCALE GENOMIC DNA]</scope>
    <source>
        <strain evidence="2 3">CECT 7282</strain>
    </source>
</reference>
<protein>
    <submittedName>
        <fullName evidence="2">Putative salt-induced outer membrane protein</fullName>
    </submittedName>
</protein>
<evidence type="ECO:0000313" key="2">
    <source>
        <dbReference type="EMBL" id="MBB3190789.1"/>
    </source>
</evidence>
<evidence type="ECO:0000256" key="1">
    <source>
        <dbReference type="SAM" id="SignalP"/>
    </source>
</evidence>
<proteinExistence type="predicted"/>
<dbReference type="Proteomes" id="UP000547614">
    <property type="component" value="Unassembled WGS sequence"/>
</dbReference>
<dbReference type="InterPro" id="IPR007433">
    <property type="entry name" value="DUF481"/>
</dbReference>
<keyword evidence="3" id="KW-1185">Reference proteome</keyword>
<dbReference type="AlphaFoldDB" id="A0A839VBL2"/>
<dbReference type="RefSeq" id="WP_183325576.1">
    <property type="nucleotide sequence ID" value="NZ_JACHXP010000008.1"/>
</dbReference>
<keyword evidence="1" id="KW-0732">Signal</keyword>
<dbReference type="Pfam" id="PF04338">
    <property type="entry name" value="DUF481"/>
    <property type="match status" value="1"/>
</dbReference>
<comment type="caution">
    <text evidence="2">The sequence shown here is derived from an EMBL/GenBank/DDBJ whole genome shotgun (WGS) entry which is preliminary data.</text>
</comment>
<organism evidence="2 3">
    <name type="scientific">Halomonas cerina</name>
    <dbReference type="NCBI Taxonomy" id="447424"/>
    <lineage>
        <taxon>Bacteria</taxon>
        <taxon>Pseudomonadati</taxon>
        <taxon>Pseudomonadota</taxon>
        <taxon>Gammaproteobacteria</taxon>
        <taxon>Oceanospirillales</taxon>
        <taxon>Halomonadaceae</taxon>
        <taxon>Halomonas</taxon>
    </lineage>
</organism>
<feature type="chain" id="PRO_5032615916" evidence="1">
    <location>
        <begin position="29"/>
        <end position="254"/>
    </location>
</feature>
<sequence length="254" mass="27969">MPYHATRHSLIPGLALCALLGTADGAQASPFYAPPPPEEDTPVFSGEAELGFTQLSGNTDSQTLIGKGRLNWLTGDVMHSLRGEVRNVSRDSETSAEQYLVALRERLELEGPHYLFGFARWEKDRFGGYEHQLTSIVGYGRQLLDTDAHQLSVEAGPGFRFDAIRDAPNQRLAVGYGAVDYHWALSESASFAQEASIERTDDNLTTRSLSSITARLNAHLALKLSHEIEHISRPPLSASARTDRTTSASLLYNW</sequence>